<evidence type="ECO:0000256" key="1">
    <source>
        <dbReference type="SAM" id="MobiDB-lite"/>
    </source>
</evidence>
<keyword evidence="4" id="KW-1185">Reference proteome</keyword>
<feature type="chain" id="PRO_5046885239" evidence="2">
    <location>
        <begin position="20"/>
        <end position="207"/>
    </location>
</feature>
<organism evidence="3 4">
    <name type="scientific">Sporothrix bragantina</name>
    <dbReference type="NCBI Taxonomy" id="671064"/>
    <lineage>
        <taxon>Eukaryota</taxon>
        <taxon>Fungi</taxon>
        <taxon>Dikarya</taxon>
        <taxon>Ascomycota</taxon>
        <taxon>Pezizomycotina</taxon>
        <taxon>Sordariomycetes</taxon>
        <taxon>Sordariomycetidae</taxon>
        <taxon>Ophiostomatales</taxon>
        <taxon>Ophiostomataceae</taxon>
        <taxon>Sporothrix</taxon>
    </lineage>
</organism>
<reference evidence="3 4" key="1">
    <citation type="submission" date="2024-01" db="EMBL/GenBank/DDBJ databases">
        <authorList>
            <person name="Allen C."/>
            <person name="Tagirdzhanova G."/>
        </authorList>
    </citation>
    <scope>NUCLEOTIDE SEQUENCE [LARGE SCALE GENOMIC DNA]</scope>
</reference>
<keyword evidence="2" id="KW-0732">Signal</keyword>
<evidence type="ECO:0000256" key="2">
    <source>
        <dbReference type="SAM" id="SignalP"/>
    </source>
</evidence>
<feature type="region of interest" description="Disordered" evidence="1">
    <location>
        <begin position="172"/>
        <end position="192"/>
    </location>
</feature>
<sequence>MRLATALAIATTTIGRVAAFAVPLPPAPGRISVDAPMQPDLALPDVTGEFTEFMRVDGIENRKQNVVQVVEVTTTTQTEFETVLTTSTVTPTASPSSPLTSAPASSITSCDLRYCDAGTSYCEYWGGYSSFDVSQGRPIPGETRTSIGVCTGVTPVVGSHTSKIWLSSESVSSSSSSSVPISTTSPKTTFSTSHNPLDTLTCTSTIE</sequence>
<accession>A0ABP0C7M8</accession>
<name>A0ABP0C7M8_9PEZI</name>
<comment type="caution">
    <text evidence="3">The sequence shown here is derived from an EMBL/GenBank/DDBJ whole genome shotgun (WGS) entry which is preliminary data.</text>
</comment>
<feature type="signal peptide" evidence="2">
    <location>
        <begin position="1"/>
        <end position="19"/>
    </location>
</feature>
<proteinExistence type="predicted"/>
<protein>
    <submittedName>
        <fullName evidence="3">Uncharacterized protein</fullName>
    </submittedName>
</protein>
<dbReference type="Proteomes" id="UP001642406">
    <property type="component" value="Unassembled WGS sequence"/>
</dbReference>
<evidence type="ECO:0000313" key="4">
    <source>
        <dbReference type="Proteomes" id="UP001642406"/>
    </source>
</evidence>
<evidence type="ECO:0000313" key="3">
    <source>
        <dbReference type="EMBL" id="CAK7228004.1"/>
    </source>
</evidence>
<gene>
    <name evidence="3" type="ORF">SBRCBS47491_006757</name>
</gene>
<dbReference type="EMBL" id="CAWUHC010000069">
    <property type="protein sequence ID" value="CAK7228004.1"/>
    <property type="molecule type" value="Genomic_DNA"/>
</dbReference>